<dbReference type="InterPro" id="IPR029903">
    <property type="entry name" value="RmlD-like-bd"/>
</dbReference>
<dbReference type="PANTHER" id="PTHR10491">
    <property type="entry name" value="DTDP-4-DEHYDRORHAMNOSE REDUCTASE"/>
    <property type="match status" value="1"/>
</dbReference>
<dbReference type="RefSeq" id="WP_224524757.1">
    <property type="nucleotide sequence ID" value="NZ_JAIUJR010000001.1"/>
</dbReference>
<protein>
    <recommendedName>
        <fullName evidence="4 6">dTDP-4-dehydrorhamnose reductase</fullName>
        <ecNumber evidence="3 6">1.1.1.133</ecNumber>
    </recommendedName>
</protein>
<dbReference type="InterPro" id="IPR036291">
    <property type="entry name" value="NAD(P)-bd_dom_sf"/>
</dbReference>
<keyword evidence="9" id="KW-1185">Reference proteome</keyword>
<proteinExistence type="inferred from homology"/>
<name>A0ABS7XPH3_9FLAO</name>
<keyword evidence="6" id="KW-0521">NADP</keyword>
<dbReference type="CDD" id="cd05254">
    <property type="entry name" value="dTDP_HR_like_SDR_e"/>
    <property type="match status" value="1"/>
</dbReference>
<comment type="pathway">
    <text evidence="1 6">Carbohydrate biosynthesis; dTDP-L-rhamnose biosynthesis.</text>
</comment>
<dbReference type="PANTHER" id="PTHR10491:SF4">
    <property type="entry name" value="METHIONINE ADENOSYLTRANSFERASE 2 SUBUNIT BETA"/>
    <property type="match status" value="1"/>
</dbReference>
<reference evidence="9" key="1">
    <citation type="submission" date="2023-07" db="EMBL/GenBank/DDBJ databases">
        <authorList>
            <person name="Yue Y."/>
        </authorList>
    </citation>
    <scope>NUCLEOTIDE SEQUENCE [LARGE SCALE GENOMIC DNA]</scope>
    <source>
        <strain evidence="9">D23</strain>
    </source>
</reference>
<dbReference type="Gene3D" id="3.90.25.10">
    <property type="entry name" value="UDP-galactose 4-epimerase, domain 1"/>
    <property type="match status" value="1"/>
</dbReference>
<dbReference type="EC" id="1.1.1.133" evidence="3 6"/>
<comment type="caution">
    <text evidence="8">The sequence shown here is derived from an EMBL/GenBank/DDBJ whole genome shotgun (WGS) entry which is preliminary data.</text>
</comment>
<evidence type="ECO:0000256" key="3">
    <source>
        <dbReference type="ARBA" id="ARBA00012929"/>
    </source>
</evidence>
<accession>A0ABS7XPH3</accession>
<evidence type="ECO:0000313" key="9">
    <source>
        <dbReference type="Proteomes" id="UP001198901"/>
    </source>
</evidence>
<evidence type="ECO:0000256" key="1">
    <source>
        <dbReference type="ARBA" id="ARBA00004781"/>
    </source>
</evidence>
<evidence type="ECO:0000256" key="2">
    <source>
        <dbReference type="ARBA" id="ARBA00010944"/>
    </source>
</evidence>
<dbReference type="EMBL" id="JAIUJR010000001">
    <property type="protein sequence ID" value="MCA0131289.1"/>
    <property type="molecule type" value="Genomic_DNA"/>
</dbReference>
<dbReference type="InterPro" id="IPR005913">
    <property type="entry name" value="dTDP_dehydrorham_reduct"/>
</dbReference>
<sequence>MPTVLVTGAKGQLGKSIASITSDYPEINFVFASKQDLDITKKINVKEFFDTKKIDWCINCAAYTNVDNAESDYDNAYKVNVSGVKELAEACNAFGVKLVHISTDFVFGGEHNKPYKESDPTNPIGAYGETKLRGEEEVIKILKKHFIIRTSWLYSEYGNNFMKSMLKLVGNKINLNIVDDQIGTPTNSQDLAKVIIRLVELDNSNYGLYHYSNEGFTSWYNFAVTIFKFMNINVEVSPISSKDYMTPAKRPTYSVLDKSKIKHTLGIKIPHWEESLRKALSKL</sequence>
<organism evidence="8 9">
    <name type="scientific">Winogradskyella alexanderae</name>
    <dbReference type="NCBI Taxonomy" id="2877123"/>
    <lineage>
        <taxon>Bacteria</taxon>
        <taxon>Pseudomonadati</taxon>
        <taxon>Bacteroidota</taxon>
        <taxon>Flavobacteriia</taxon>
        <taxon>Flavobacteriales</taxon>
        <taxon>Flavobacteriaceae</taxon>
        <taxon>Winogradskyella</taxon>
    </lineage>
</organism>
<evidence type="ECO:0000313" key="8">
    <source>
        <dbReference type="EMBL" id="MCA0131289.1"/>
    </source>
</evidence>
<evidence type="ECO:0000259" key="7">
    <source>
        <dbReference type="Pfam" id="PF04321"/>
    </source>
</evidence>
<comment type="catalytic activity">
    <reaction evidence="5">
        <text>dTDP-beta-L-rhamnose + NADP(+) = dTDP-4-dehydro-beta-L-rhamnose + NADPH + H(+)</text>
        <dbReference type="Rhea" id="RHEA:21796"/>
        <dbReference type="ChEBI" id="CHEBI:15378"/>
        <dbReference type="ChEBI" id="CHEBI:57510"/>
        <dbReference type="ChEBI" id="CHEBI:57783"/>
        <dbReference type="ChEBI" id="CHEBI:58349"/>
        <dbReference type="ChEBI" id="CHEBI:62830"/>
        <dbReference type="EC" id="1.1.1.133"/>
    </reaction>
</comment>
<keyword evidence="6 8" id="KW-0560">Oxidoreductase</keyword>
<dbReference type="Pfam" id="PF04321">
    <property type="entry name" value="RmlD_sub_bind"/>
    <property type="match status" value="1"/>
</dbReference>
<evidence type="ECO:0000256" key="4">
    <source>
        <dbReference type="ARBA" id="ARBA00017099"/>
    </source>
</evidence>
<feature type="domain" description="RmlD-like substrate binding" evidence="7">
    <location>
        <begin position="3"/>
        <end position="282"/>
    </location>
</feature>
<dbReference type="NCBIfam" id="TIGR01214">
    <property type="entry name" value="rmlD"/>
    <property type="match status" value="1"/>
</dbReference>
<gene>
    <name evidence="8" type="primary">rfbD</name>
    <name evidence="8" type="ORF">LBU54_01745</name>
</gene>
<dbReference type="Proteomes" id="UP001198901">
    <property type="component" value="Unassembled WGS sequence"/>
</dbReference>
<comment type="similarity">
    <text evidence="2 6">Belongs to the dTDP-4-dehydrorhamnose reductase family.</text>
</comment>
<dbReference type="Gene3D" id="3.40.50.720">
    <property type="entry name" value="NAD(P)-binding Rossmann-like Domain"/>
    <property type="match status" value="1"/>
</dbReference>
<dbReference type="SUPFAM" id="SSF51735">
    <property type="entry name" value="NAD(P)-binding Rossmann-fold domains"/>
    <property type="match status" value="1"/>
</dbReference>
<comment type="function">
    <text evidence="6">Catalyzes the reduction of dTDP-6-deoxy-L-lyxo-4-hexulose to yield dTDP-L-rhamnose.</text>
</comment>
<dbReference type="GO" id="GO:0008831">
    <property type="term" value="F:dTDP-4-dehydrorhamnose reductase activity"/>
    <property type="evidence" value="ECO:0007669"/>
    <property type="project" value="UniProtKB-EC"/>
</dbReference>
<evidence type="ECO:0000256" key="5">
    <source>
        <dbReference type="ARBA" id="ARBA00048200"/>
    </source>
</evidence>
<evidence type="ECO:0000256" key="6">
    <source>
        <dbReference type="RuleBase" id="RU364082"/>
    </source>
</evidence>